<keyword evidence="5" id="KW-1185">Reference proteome</keyword>
<keyword evidence="2 4" id="KW-0012">Acyltransferase</keyword>
<reference evidence="4 5" key="1">
    <citation type="submission" date="2021-03" db="EMBL/GenBank/DDBJ databases">
        <title>Genomic Encyclopedia of Type Strains, Phase IV (KMG-IV): sequencing the most valuable type-strain genomes for metagenomic binning, comparative biology and taxonomic classification.</title>
        <authorList>
            <person name="Goeker M."/>
        </authorList>
    </citation>
    <scope>NUCLEOTIDE SEQUENCE [LARGE SCALE GENOMIC DNA]</scope>
    <source>
        <strain evidence="4 5">DSM 27563</strain>
    </source>
</reference>
<feature type="domain" description="N-acetyltransferase" evidence="3">
    <location>
        <begin position="3"/>
        <end position="147"/>
    </location>
</feature>
<accession>A0ABS4KE80</accession>
<name>A0ABS4KE80_9FIRM</name>
<dbReference type="RefSeq" id="WP_210060253.1">
    <property type="nucleotide sequence ID" value="NZ_JAGGLJ010000003.1"/>
</dbReference>
<dbReference type="Gene3D" id="3.40.630.30">
    <property type="match status" value="1"/>
</dbReference>
<keyword evidence="1 4" id="KW-0808">Transferase</keyword>
<dbReference type="GO" id="GO:0016746">
    <property type="term" value="F:acyltransferase activity"/>
    <property type="evidence" value="ECO:0007669"/>
    <property type="project" value="UniProtKB-KW"/>
</dbReference>
<proteinExistence type="predicted"/>
<gene>
    <name evidence="4" type="ORF">J2Z71_000472</name>
</gene>
<evidence type="ECO:0000256" key="2">
    <source>
        <dbReference type="ARBA" id="ARBA00023315"/>
    </source>
</evidence>
<evidence type="ECO:0000256" key="1">
    <source>
        <dbReference type="ARBA" id="ARBA00022679"/>
    </source>
</evidence>
<dbReference type="Pfam" id="PF13673">
    <property type="entry name" value="Acetyltransf_10"/>
    <property type="match status" value="1"/>
</dbReference>
<dbReference type="CDD" id="cd04301">
    <property type="entry name" value="NAT_SF"/>
    <property type="match status" value="1"/>
</dbReference>
<dbReference type="SUPFAM" id="SSF55729">
    <property type="entry name" value="Acyl-CoA N-acyltransferases (Nat)"/>
    <property type="match status" value="1"/>
</dbReference>
<dbReference type="EMBL" id="JAGGLJ010000003">
    <property type="protein sequence ID" value="MBP2024949.1"/>
    <property type="molecule type" value="Genomic_DNA"/>
</dbReference>
<evidence type="ECO:0000313" key="5">
    <source>
        <dbReference type="Proteomes" id="UP001519306"/>
    </source>
</evidence>
<comment type="caution">
    <text evidence="4">The sequence shown here is derived from an EMBL/GenBank/DDBJ whole genome shotgun (WGS) entry which is preliminary data.</text>
</comment>
<dbReference type="PANTHER" id="PTHR43800">
    <property type="entry name" value="PEPTIDYL-LYSINE N-ACETYLTRANSFERASE YJAB"/>
    <property type="match status" value="1"/>
</dbReference>
<organism evidence="4 5">
    <name type="scientific">Peptoniphilus stercorisuis</name>
    <dbReference type="NCBI Taxonomy" id="1436965"/>
    <lineage>
        <taxon>Bacteria</taxon>
        <taxon>Bacillati</taxon>
        <taxon>Bacillota</taxon>
        <taxon>Tissierellia</taxon>
        <taxon>Tissierellales</taxon>
        <taxon>Peptoniphilaceae</taxon>
        <taxon>Peptoniphilus</taxon>
    </lineage>
</organism>
<dbReference type="EC" id="2.3.1.-" evidence="4"/>
<evidence type="ECO:0000259" key="3">
    <source>
        <dbReference type="PROSITE" id="PS51186"/>
    </source>
</evidence>
<dbReference type="InterPro" id="IPR016181">
    <property type="entry name" value="Acyl_CoA_acyltransferase"/>
</dbReference>
<sequence length="147" mass="17389">MLREINNIDEVLAEKIYNIWKDSVLNTHDFLLKEDFDFYKVYVKEAILNLKYILVIEENGKIVGFLTPDFENNNINMLFISSKMINKGYGRTLIEYGIKNLNLNKVDVNEDNIKALKFYEKMGFKFKSRSSKDDFGKNYPILHMELK</sequence>
<dbReference type="PROSITE" id="PS51186">
    <property type="entry name" value="GNAT"/>
    <property type="match status" value="1"/>
</dbReference>
<dbReference type="Proteomes" id="UP001519306">
    <property type="component" value="Unassembled WGS sequence"/>
</dbReference>
<dbReference type="InterPro" id="IPR000182">
    <property type="entry name" value="GNAT_dom"/>
</dbReference>
<protein>
    <submittedName>
        <fullName evidence="4">Acetyltransferase</fullName>
        <ecNumber evidence="4">2.3.1.-</ecNumber>
    </submittedName>
</protein>
<evidence type="ECO:0000313" key="4">
    <source>
        <dbReference type="EMBL" id="MBP2024949.1"/>
    </source>
</evidence>
<dbReference type="PANTHER" id="PTHR43800:SF1">
    <property type="entry name" value="PEPTIDYL-LYSINE N-ACETYLTRANSFERASE YJAB"/>
    <property type="match status" value="1"/>
</dbReference>